<dbReference type="PROSITE" id="PS01124">
    <property type="entry name" value="HTH_ARAC_FAMILY_2"/>
    <property type="match status" value="1"/>
</dbReference>
<dbReference type="InterPro" id="IPR018060">
    <property type="entry name" value="HTH_AraC"/>
</dbReference>
<evidence type="ECO:0000313" key="6">
    <source>
        <dbReference type="EMBL" id="KRT17330.1"/>
    </source>
</evidence>
<proteinExistence type="predicted"/>
<keyword evidence="4" id="KW-0472">Membrane</keyword>
<feature type="transmembrane region" description="Helical" evidence="4">
    <location>
        <begin position="170"/>
        <end position="192"/>
    </location>
</feature>
<keyword evidence="4" id="KW-1133">Transmembrane helix</keyword>
<accession>A0A0T5VU15</accession>
<feature type="transmembrane region" description="Helical" evidence="4">
    <location>
        <begin position="6"/>
        <end position="29"/>
    </location>
</feature>
<sequence length="358" mass="40353">MNLGQQILFFFSALGAFNGFIISAYLLFFKKPKSTFSFFLGLLLVSLCLKISKSLLFYFYPALPGIYIQIGILGSSLVGPSLFYFIQSALGQGSKHNVIQKGTYLFWIFAIVIASIIAPYDSKPDVWENYIGRIISIQFTAYIVLSAWLLRNVFGKIFSKGGKISTTEALLLSVFIGNIIVPVAFKLPIFSFFNGHCISGALFFSAVLYLNTFLFISRRKKSNLFSGSQDLVRYANKKITDEHAVTLTERLQKIILEDELYKNPDLKLNDLAKKINISGHQLSQLLNDNLGKSFAAYINEFRINEACELIVNDRGIKLEAIGYEVGFNSKSTFYTAFKKHKQTTPMHYKEQLLVVSSN</sequence>
<reference evidence="6 7" key="1">
    <citation type="submission" date="2015-11" db="EMBL/GenBank/DDBJ databases">
        <title>Sequence of Pedobacter ginsenosidimutans.</title>
        <authorList>
            <person name="Carson E."/>
            <person name="Keyser V."/>
            <person name="Newman J."/>
            <person name="Miller J."/>
        </authorList>
    </citation>
    <scope>NUCLEOTIDE SEQUENCE [LARGE SCALE GENOMIC DNA]</scope>
    <source>
        <strain evidence="6 7">KACC 14530</strain>
    </source>
</reference>
<dbReference type="InterPro" id="IPR009057">
    <property type="entry name" value="Homeodomain-like_sf"/>
</dbReference>
<name>A0A0T5VU15_9SPHI</name>
<keyword evidence="4" id="KW-0812">Transmembrane</keyword>
<keyword evidence="7" id="KW-1185">Reference proteome</keyword>
<dbReference type="GO" id="GO:0043565">
    <property type="term" value="F:sequence-specific DNA binding"/>
    <property type="evidence" value="ECO:0007669"/>
    <property type="project" value="InterPro"/>
</dbReference>
<keyword evidence="2" id="KW-0238">DNA-binding</keyword>
<dbReference type="SUPFAM" id="SSF46689">
    <property type="entry name" value="Homeodomain-like"/>
    <property type="match status" value="1"/>
</dbReference>
<evidence type="ECO:0000259" key="5">
    <source>
        <dbReference type="PROSITE" id="PS01124"/>
    </source>
</evidence>
<evidence type="ECO:0000256" key="3">
    <source>
        <dbReference type="ARBA" id="ARBA00023163"/>
    </source>
</evidence>
<feature type="domain" description="HTH araC/xylS-type" evidence="5">
    <location>
        <begin position="249"/>
        <end position="351"/>
    </location>
</feature>
<dbReference type="EMBL" id="LMZQ01000003">
    <property type="protein sequence ID" value="KRT17330.1"/>
    <property type="molecule type" value="Genomic_DNA"/>
</dbReference>
<keyword evidence="3" id="KW-0804">Transcription</keyword>
<evidence type="ECO:0000256" key="1">
    <source>
        <dbReference type="ARBA" id="ARBA00023015"/>
    </source>
</evidence>
<dbReference type="Proteomes" id="UP000051950">
    <property type="component" value="Unassembled WGS sequence"/>
</dbReference>
<dbReference type="PANTHER" id="PTHR43280:SF29">
    <property type="entry name" value="ARAC-FAMILY TRANSCRIPTIONAL REGULATOR"/>
    <property type="match status" value="1"/>
</dbReference>
<feature type="transmembrane region" description="Helical" evidence="4">
    <location>
        <begin position="130"/>
        <end position="150"/>
    </location>
</feature>
<dbReference type="Pfam" id="PF12833">
    <property type="entry name" value="HTH_18"/>
    <property type="match status" value="1"/>
</dbReference>
<comment type="caution">
    <text evidence="6">The sequence shown here is derived from an EMBL/GenBank/DDBJ whole genome shotgun (WGS) entry which is preliminary data.</text>
</comment>
<feature type="transmembrane region" description="Helical" evidence="4">
    <location>
        <begin position="66"/>
        <end position="86"/>
    </location>
</feature>
<dbReference type="PANTHER" id="PTHR43280">
    <property type="entry name" value="ARAC-FAMILY TRANSCRIPTIONAL REGULATOR"/>
    <property type="match status" value="1"/>
</dbReference>
<dbReference type="GO" id="GO:0003700">
    <property type="term" value="F:DNA-binding transcription factor activity"/>
    <property type="evidence" value="ECO:0007669"/>
    <property type="project" value="InterPro"/>
</dbReference>
<dbReference type="AlphaFoldDB" id="A0A0T5VU15"/>
<evidence type="ECO:0000256" key="2">
    <source>
        <dbReference type="ARBA" id="ARBA00023125"/>
    </source>
</evidence>
<dbReference type="OrthoDB" id="6283866at2"/>
<organism evidence="6 7">
    <name type="scientific">Pedobacter ginsenosidimutans</name>
    <dbReference type="NCBI Taxonomy" id="687842"/>
    <lineage>
        <taxon>Bacteria</taxon>
        <taxon>Pseudomonadati</taxon>
        <taxon>Bacteroidota</taxon>
        <taxon>Sphingobacteriia</taxon>
        <taxon>Sphingobacteriales</taxon>
        <taxon>Sphingobacteriaceae</taxon>
        <taxon>Pedobacter</taxon>
    </lineage>
</organism>
<dbReference type="InterPro" id="IPR018062">
    <property type="entry name" value="HTH_AraC-typ_CS"/>
</dbReference>
<dbReference type="STRING" id="687842.ASU31_06575"/>
<dbReference type="SMART" id="SM00342">
    <property type="entry name" value="HTH_ARAC"/>
    <property type="match status" value="1"/>
</dbReference>
<dbReference type="RefSeq" id="WP_057931558.1">
    <property type="nucleotide sequence ID" value="NZ_LMZQ01000003.1"/>
</dbReference>
<feature type="transmembrane region" description="Helical" evidence="4">
    <location>
        <begin position="36"/>
        <end position="60"/>
    </location>
</feature>
<gene>
    <name evidence="6" type="ORF">ASU31_06575</name>
</gene>
<dbReference type="PROSITE" id="PS00041">
    <property type="entry name" value="HTH_ARAC_FAMILY_1"/>
    <property type="match status" value="1"/>
</dbReference>
<feature type="transmembrane region" description="Helical" evidence="4">
    <location>
        <begin position="198"/>
        <end position="216"/>
    </location>
</feature>
<feature type="transmembrane region" description="Helical" evidence="4">
    <location>
        <begin position="98"/>
        <end position="118"/>
    </location>
</feature>
<evidence type="ECO:0000256" key="4">
    <source>
        <dbReference type="SAM" id="Phobius"/>
    </source>
</evidence>
<evidence type="ECO:0000313" key="7">
    <source>
        <dbReference type="Proteomes" id="UP000051950"/>
    </source>
</evidence>
<dbReference type="Gene3D" id="1.10.10.60">
    <property type="entry name" value="Homeodomain-like"/>
    <property type="match status" value="2"/>
</dbReference>
<keyword evidence="1" id="KW-0805">Transcription regulation</keyword>
<protein>
    <recommendedName>
        <fullName evidence="5">HTH araC/xylS-type domain-containing protein</fullName>
    </recommendedName>
</protein>